<keyword evidence="4" id="KW-0975">Bacterial flagellum</keyword>
<dbReference type="InterPro" id="IPR012834">
    <property type="entry name" value="FlgG_G_neg"/>
</dbReference>
<proteinExistence type="inferred from homology"/>
<evidence type="ECO:0000259" key="7">
    <source>
        <dbReference type="Pfam" id="PF22692"/>
    </source>
</evidence>
<feature type="domain" description="Flagellar hook protein FlgE/F/G-like D1" evidence="7">
    <location>
        <begin position="97"/>
        <end position="156"/>
    </location>
</feature>
<accession>A0A367ZGL8</accession>
<dbReference type="InterPro" id="IPR010930">
    <property type="entry name" value="Flg_bb/hook_C_dom"/>
</dbReference>
<dbReference type="InterPro" id="IPR037925">
    <property type="entry name" value="FlgE/F/G-like"/>
</dbReference>
<evidence type="ECO:0000313" key="8">
    <source>
        <dbReference type="EMBL" id="RCK77253.1"/>
    </source>
</evidence>
<evidence type="ECO:0000256" key="4">
    <source>
        <dbReference type="RuleBase" id="RU362116"/>
    </source>
</evidence>
<keyword evidence="8" id="KW-0969">Cilium</keyword>
<comment type="subcellular location">
    <subcellularLocation>
        <location evidence="4">Bacterial flagellum basal body</location>
    </subcellularLocation>
</comment>
<evidence type="ECO:0000313" key="9">
    <source>
        <dbReference type="Proteomes" id="UP000252355"/>
    </source>
</evidence>
<name>A0A367ZGL8_9BACT</name>
<dbReference type="InterPro" id="IPR001444">
    <property type="entry name" value="Flag_bb_rod_N"/>
</dbReference>
<evidence type="ECO:0000256" key="1">
    <source>
        <dbReference type="ARBA" id="ARBA00009677"/>
    </source>
</evidence>
<evidence type="ECO:0000256" key="3">
    <source>
        <dbReference type="NCBIfam" id="TIGR02488"/>
    </source>
</evidence>
<feature type="domain" description="Flagellar basal body rod protein N-terminal" evidence="5">
    <location>
        <begin position="5"/>
        <end position="35"/>
    </location>
</feature>
<dbReference type="Proteomes" id="UP000252355">
    <property type="component" value="Unassembled WGS sequence"/>
</dbReference>
<dbReference type="Pfam" id="PF06429">
    <property type="entry name" value="Flg_bbr_C"/>
    <property type="match status" value="1"/>
</dbReference>
<sequence>MMRSLYSASTGMKGQELNIDVISNNLANVTTTGYKKSRVDFQDLMYQTLKEPGSPISTGNTYPVGIQLGHGVRPVAVQKIFSQGEFQQTEHPLDVVIEGKGFFQVQLPNGDIAYTRDGAWKISSTGQVVTSDGYLIIPNIVIPQNAIGINITSSGIFAVKLPNQVDLEVLGQIETANFINPAGLKAIGRNLFIPTGSSGEPVVNIPGQQEHGELAQGFIEMANVKVVEEMVNMIVAQRAYEANSKTIQTSDTMLQIANNLRR</sequence>
<keyword evidence="8" id="KW-0282">Flagellum</keyword>
<evidence type="ECO:0000256" key="2">
    <source>
        <dbReference type="ARBA" id="ARBA00017948"/>
    </source>
</evidence>
<dbReference type="NCBIfam" id="TIGR02488">
    <property type="entry name" value="flgG_G_neg"/>
    <property type="match status" value="1"/>
</dbReference>
<dbReference type="PANTHER" id="PTHR30435:SF19">
    <property type="entry name" value="FLAGELLAR BASAL-BODY ROD PROTEIN FLGG"/>
    <property type="match status" value="1"/>
</dbReference>
<dbReference type="GO" id="GO:0071978">
    <property type="term" value="P:bacterial-type flagellum-dependent swarming motility"/>
    <property type="evidence" value="ECO:0007669"/>
    <property type="project" value="TreeGrafter"/>
</dbReference>
<dbReference type="SUPFAM" id="SSF117143">
    <property type="entry name" value="Flagellar hook protein flgE"/>
    <property type="match status" value="1"/>
</dbReference>
<dbReference type="AlphaFoldDB" id="A0A367ZGL8"/>
<keyword evidence="8" id="KW-0966">Cell projection</keyword>
<feature type="domain" description="Flagellar basal-body/hook protein C-terminal" evidence="6">
    <location>
        <begin position="215"/>
        <end position="260"/>
    </location>
</feature>
<dbReference type="PANTHER" id="PTHR30435">
    <property type="entry name" value="FLAGELLAR PROTEIN"/>
    <property type="match status" value="1"/>
</dbReference>
<dbReference type="InterPro" id="IPR020013">
    <property type="entry name" value="Flagellar_FlgE/F/G"/>
</dbReference>
<dbReference type="InterPro" id="IPR053967">
    <property type="entry name" value="LlgE_F_G-like_D1"/>
</dbReference>
<dbReference type="GO" id="GO:0009426">
    <property type="term" value="C:bacterial-type flagellum basal body, distal rod"/>
    <property type="evidence" value="ECO:0007669"/>
    <property type="project" value="UniProtKB-UniRule"/>
</dbReference>
<comment type="similarity">
    <text evidence="1 4">Belongs to the flagella basal body rod proteins family.</text>
</comment>
<evidence type="ECO:0000259" key="5">
    <source>
        <dbReference type="Pfam" id="PF00460"/>
    </source>
</evidence>
<gene>
    <name evidence="8" type="ORF">OZSIB_3064</name>
</gene>
<dbReference type="NCBIfam" id="TIGR03506">
    <property type="entry name" value="FlgEFG_subfam"/>
    <property type="match status" value="2"/>
</dbReference>
<organism evidence="8 9">
    <name type="scientific">Candidatus Ozemobacter sibiricus</name>
    <dbReference type="NCBI Taxonomy" id="2268124"/>
    <lineage>
        <taxon>Bacteria</taxon>
        <taxon>Candidatus Ozemobacteria</taxon>
        <taxon>Candidatus Ozemobacterales</taxon>
        <taxon>Candidatus Ozemobacteraceae</taxon>
        <taxon>Candidatus Ozemobacter</taxon>
    </lineage>
</organism>
<dbReference type="EMBL" id="QOQW01000034">
    <property type="protein sequence ID" value="RCK77253.1"/>
    <property type="molecule type" value="Genomic_DNA"/>
</dbReference>
<reference evidence="8 9" key="1">
    <citation type="submission" date="2018-05" db="EMBL/GenBank/DDBJ databases">
        <title>A metagenomic window into the 2 km-deep terrestrial subsurface aquifer revealed taxonomically and functionally diverse microbial community comprising novel uncultured bacterial lineages.</title>
        <authorList>
            <person name="Kadnikov V.V."/>
            <person name="Mardanov A.V."/>
            <person name="Beletsky A.V."/>
            <person name="Banks D."/>
            <person name="Pimenov N.V."/>
            <person name="Frank Y.A."/>
            <person name="Karnachuk O.V."/>
            <person name="Ravin N.V."/>
        </authorList>
    </citation>
    <scope>NUCLEOTIDE SEQUENCE [LARGE SCALE GENOMIC DNA]</scope>
    <source>
        <strain evidence="8">BY5</strain>
    </source>
</reference>
<evidence type="ECO:0000259" key="6">
    <source>
        <dbReference type="Pfam" id="PF06429"/>
    </source>
</evidence>
<protein>
    <recommendedName>
        <fullName evidence="2 3">Flagellar basal-body rod protein FlgG</fullName>
    </recommendedName>
</protein>
<dbReference type="Pfam" id="PF00460">
    <property type="entry name" value="Flg_bb_rod"/>
    <property type="match status" value="1"/>
</dbReference>
<dbReference type="Pfam" id="PF22692">
    <property type="entry name" value="LlgE_F_G_D1"/>
    <property type="match status" value="1"/>
</dbReference>
<comment type="caution">
    <text evidence="8">The sequence shown here is derived from an EMBL/GenBank/DDBJ whole genome shotgun (WGS) entry which is preliminary data.</text>
</comment>